<feature type="signal peptide" evidence="1">
    <location>
        <begin position="1"/>
        <end position="19"/>
    </location>
</feature>
<organism evidence="2 3">
    <name type="scientific">Candidatus Nitrosymbiomonas proteolyticus</name>
    <dbReference type="NCBI Taxonomy" id="2608984"/>
    <lineage>
        <taxon>Bacteria</taxon>
        <taxon>Bacillati</taxon>
        <taxon>Armatimonadota</taxon>
        <taxon>Armatimonadota incertae sedis</taxon>
        <taxon>Candidatus Nitrosymbiomonas</taxon>
    </lineage>
</organism>
<dbReference type="AlphaFoldDB" id="A0A809S5E2"/>
<name>A0A809S5E2_9BACT</name>
<sequence>MLRTALIVCLTLSPAALFAQRSEYEVKAAFLLNFARFVEWPSERQFTDGKIHLAVVGNSSVAKAIGGAVNGSKVGKYVFQVTYVAWSADLAAYPMVFVPSTESAKYAQLSTLAQKPVLVVGESPGFANKYGMFNFFVAEGRVRFEINNAVAKRSNLVVSSQLLQIAKVIQP</sequence>
<dbReference type="Proteomes" id="UP000662873">
    <property type="component" value="Chromosome"/>
</dbReference>
<protein>
    <recommendedName>
        <fullName evidence="4">Transmembrane protein</fullName>
    </recommendedName>
</protein>
<evidence type="ECO:0000256" key="1">
    <source>
        <dbReference type="SAM" id="SignalP"/>
    </source>
</evidence>
<dbReference type="EMBL" id="AP021858">
    <property type="protein sequence ID" value="BBO24187.1"/>
    <property type="molecule type" value="Genomic_DNA"/>
</dbReference>
<reference evidence="2" key="1">
    <citation type="journal article" name="DNA Res.">
        <title>The physiological potential of anammox bacteria as revealed by their core genome structure.</title>
        <authorList>
            <person name="Okubo T."/>
            <person name="Toyoda A."/>
            <person name="Fukuhara K."/>
            <person name="Uchiyama I."/>
            <person name="Harigaya Y."/>
            <person name="Kuroiwa M."/>
            <person name="Suzuki T."/>
            <person name="Murakami Y."/>
            <person name="Suwa Y."/>
            <person name="Takami H."/>
        </authorList>
    </citation>
    <scope>NUCLEOTIDE SEQUENCE</scope>
    <source>
        <strain evidence="2">317325-2</strain>
    </source>
</reference>
<dbReference type="InterPro" id="IPR025293">
    <property type="entry name" value="YfiR/HmsC-like"/>
</dbReference>
<accession>A0A809S5E2</accession>
<proteinExistence type="predicted"/>
<gene>
    <name evidence="2" type="ORF">NPRO_17820</name>
</gene>
<feature type="chain" id="PRO_5035269040" description="Transmembrane protein" evidence="1">
    <location>
        <begin position="20"/>
        <end position="171"/>
    </location>
</feature>
<evidence type="ECO:0000313" key="3">
    <source>
        <dbReference type="Proteomes" id="UP000662873"/>
    </source>
</evidence>
<evidence type="ECO:0008006" key="4">
    <source>
        <dbReference type="Google" id="ProtNLM"/>
    </source>
</evidence>
<dbReference type="Pfam" id="PF13689">
    <property type="entry name" value="DUF4154"/>
    <property type="match status" value="1"/>
</dbReference>
<evidence type="ECO:0000313" key="2">
    <source>
        <dbReference type="EMBL" id="BBO24187.1"/>
    </source>
</evidence>
<keyword evidence="1" id="KW-0732">Signal</keyword>
<dbReference type="KEGG" id="npy:NPRO_17820"/>